<dbReference type="GO" id="GO:0005975">
    <property type="term" value="P:carbohydrate metabolic process"/>
    <property type="evidence" value="ECO:0007669"/>
    <property type="project" value="InterPro"/>
</dbReference>
<dbReference type="SUPFAM" id="SSF49303">
    <property type="entry name" value="beta-Galactosidase/glucuronidase domain"/>
    <property type="match status" value="1"/>
</dbReference>
<evidence type="ECO:0000256" key="1">
    <source>
        <dbReference type="ARBA" id="ARBA00007401"/>
    </source>
</evidence>
<name>A0A9D1JBE2_9FIRM</name>
<feature type="domain" description="Glycoside hydrolase family 2 immunoglobulin-like beta-sandwich" evidence="4">
    <location>
        <begin position="189"/>
        <end position="282"/>
    </location>
</feature>
<dbReference type="InterPro" id="IPR006103">
    <property type="entry name" value="Glyco_hydro_2_cat"/>
</dbReference>
<dbReference type="InterPro" id="IPR008979">
    <property type="entry name" value="Galactose-bd-like_sf"/>
</dbReference>
<dbReference type="GO" id="GO:0004553">
    <property type="term" value="F:hydrolase activity, hydrolyzing O-glycosyl compounds"/>
    <property type="evidence" value="ECO:0007669"/>
    <property type="project" value="InterPro"/>
</dbReference>
<dbReference type="AlphaFoldDB" id="A0A9D1JBE2"/>
<dbReference type="EMBL" id="DVHM01000103">
    <property type="protein sequence ID" value="HIR70924.1"/>
    <property type="molecule type" value="Genomic_DNA"/>
</dbReference>
<dbReference type="InterPro" id="IPR006102">
    <property type="entry name" value="Ig-like_GH2"/>
</dbReference>
<dbReference type="PANTHER" id="PTHR42732:SF2">
    <property type="entry name" value="BETA-MANNOSIDASE"/>
    <property type="match status" value="1"/>
</dbReference>
<comment type="caution">
    <text evidence="7">The sequence shown here is derived from an EMBL/GenBank/DDBJ whole genome shotgun (WGS) entry which is preliminary data.</text>
</comment>
<keyword evidence="3" id="KW-0326">Glycosidase</keyword>
<dbReference type="InterPro" id="IPR013783">
    <property type="entry name" value="Ig-like_fold"/>
</dbReference>
<evidence type="ECO:0000259" key="4">
    <source>
        <dbReference type="Pfam" id="PF00703"/>
    </source>
</evidence>
<evidence type="ECO:0000313" key="7">
    <source>
        <dbReference type="EMBL" id="HIR70924.1"/>
    </source>
</evidence>
<dbReference type="Gene3D" id="2.60.40.10">
    <property type="entry name" value="Immunoglobulins"/>
    <property type="match status" value="1"/>
</dbReference>
<dbReference type="SUPFAM" id="SSF49785">
    <property type="entry name" value="Galactose-binding domain-like"/>
    <property type="match status" value="1"/>
</dbReference>
<keyword evidence="2 7" id="KW-0378">Hydrolase</keyword>
<dbReference type="InterPro" id="IPR017853">
    <property type="entry name" value="GH"/>
</dbReference>
<organism evidence="7 8">
    <name type="scientific">Candidatus Pullilachnospira gallistercoris</name>
    <dbReference type="NCBI Taxonomy" id="2840911"/>
    <lineage>
        <taxon>Bacteria</taxon>
        <taxon>Bacillati</taxon>
        <taxon>Bacillota</taxon>
        <taxon>Clostridia</taxon>
        <taxon>Lachnospirales</taxon>
        <taxon>Lachnospiraceae</taxon>
        <taxon>Lachnospiraceae incertae sedis</taxon>
        <taxon>Candidatus Pullilachnospira</taxon>
    </lineage>
</organism>
<reference evidence="7" key="1">
    <citation type="submission" date="2020-10" db="EMBL/GenBank/DDBJ databases">
        <authorList>
            <person name="Gilroy R."/>
        </authorList>
    </citation>
    <scope>NUCLEOTIDE SEQUENCE</scope>
    <source>
        <strain evidence="7">ChiSjej5B23-6657</strain>
    </source>
</reference>
<dbReference type="Pfam" id="PF00703">
    <property type="entry name" value="Glyco_hydro_2"/>
    <property type="match status" value="1"/>
</dbReference>
<comment type="similarity">
    <text evidence="1">Belongs to the glycosyl hydrolase 2 family.</text>
</comment>
<proteinExistence type="inferred from homology"/>
<dbReference type="Gene3D" id="3.20.20.80">
    <property type="entry name" value="Glycosidases"/>
    <property type="match status" value="1"/>
</dbReference>
<gene>
    <name evidence="7" type="ORF">IAA55_06560</name>
</gene>
<evidence type="ECO:0000256" key="2">
    <source>
        <dbReference type="ARBA" id="ARBA00022801"/>
    </source>
</evidence>
<dbReference type="InterPro" id="IPR036156">
    <property type="entry name" value="Beta-gal/glucu_dom_sf"/>
</dbReference>
<dbReference type="InterPro" id="IPR051913">
    <property type="entry name" value="GH2_Domain-Containing"/>
</dbReference>
<dbReference type="SUPFAM" id="SSF51445">
    <property type="entry name" value="(Trans)glycosidases"/>
    <property type="match status" value="1"/>
</dbReference>
<feature type="domain" description="Glycosyl hydrolases family 2 sugar binding" evidence="6">
    <location>
        <begin position="80"/>
        <end position="150"/>
    </location>
</feature>
<dbReference type="Pfam" id="PF02837">
    <property type="entry name" value="Glyco_hydro_2_N"/>
    <property type="match status" value="1"/>
</dbReference>
<evidence type="ECO:0000259" key="6">
    <source>
        <dbReference type="Pfam" id="PF02837"/>
    </source>
</evidence>
<dbReference type="Proteomes" id="UP000823912">
    <property type="component" value="Unassembled WGS sequence"/>
</dbReference>
<reference evidence="7" key="2">
    <citation type="journal article" date="2021" name="PeerJ">
        <title>Extensive microbial diversity within the chicken gut microbiome revealed by metagenomics and culture.</title>
        <authorList>
            <person name="Gilroy R."/>
            <person name="Ravi A."/>
            <person name="Getino M."/>
            <person name="Pursley I."/>
            <person name="Horton D.L."/>
            <person name="Alikhan N.F."/>
            <person name="Baker D."/>
            <person name="Gharbi K."/>
            <person name="Hall N."/>
            <person name="Watson M."/>
            <person name="Adriaenssens E.M."/>
            <person name="Foster-Nyarko E."/>
            <person name="Jarju S."/>
            <person name="Secka A."/>
            <person name="Antonio M."/>
            <person name="Oren A."/>
            <person name="Chaudhuri R.R."/>
            <person name="La Ragione R."/>
            <person name="Hildebrand F."/>
            <person name="Pallen M.J."/>
        </authorList>
    </citation>
    <scope>NUCLEOTIDE SEQUENCE</scope>
    <source>
        <strain evidence="7">ChiSjej5B23-6657</strain>
    </source>
</reference>
<evidence type="ECO:0000256" key="3">
    <source>
        <dbReference type="ARBA" id="ARBA00023295"/>
    </source>
</evidence>
<accession>A0A9D1JBE2</accession>
<dbReference type="Gene3D" id="2.60.120.260">
    <property type="entry name" value="Galactose-binding domain-like"/>
    <property type="match status" value="1"/>
</dbReference>
<dbReference type="Pfam" id="PF02836">
    <property type="entry name" value="Glyco_hydro_2_C"/>
    <property type="match status" value="1"/>
</dbReference>
<dbReference type="InterPro" id="IPR006104">
    <property type="entry name" value="Glyco_hydro_2_N"/>
</dbReference>
<sequence length="609" mass="69441">MAEMTRWGENVYRDEAPAWQEYPRPQMQREDWQCLNGMWDYAVSGRETETMPEAEGKIRVPFCIESVLSGVERPLQPEEKLWYRRTFSLPQEWEGSRILLHFGAVDWQARVFVNGTKVTEHCGGYTPFSADITDTLQPGDNELVVAVTDPTDAKGQPRGKQSLDPQVIFYTAVSGIWQTVWMEPVPARYITGVEIIPDLKNEGIDLQVKVSDDTHVPVSVEICDEEGEVLLCQECLSMENVFCHIPQMHPWTPETPYLYTLRAYFTGEEDNEDCVICYFAMRTVGISQDGDEAPRITLNGELYFQIGLLDQGYWPDGLYTPPSEEAMEEELRAVKELGFHMLRKHVKVEPARWYYLCDRLGILVWQDMVSGGKPLASLEQMMELGKNMALDLGTRDDEEESYRLIVRDAADRENFERELREMIEALKGFPCICVWVLFNESWGQFDSTRLTEVIRALDPTRPVDANSGWIDQGNGDIRSYHTYAPTLALPPEADSRDENCACGKKGDGTGDRGTGGEKADGRAWAISECGGFTYTVPGHEWKKEEFGYTRSGSLEEYRIAYRTFMDQEVPKIRDHGGSAVIYTQLTDVEGEMNGLFTYDRTFRKVEDTL</sequence>
<evidence type="ECO:0000313" key="8">
    <source>
        <dbReference type="Proteomes" id="UP000823912"/>
    </source>
</evidence>
<protein>
    <submittedName>
        <fullName evidence="7">Glycoside hydrolase family 2</fullName>
    </submittedName>
</protein>
<evidence type="ECO:0000259" key="5">
    <source>
        <dbReference type="Pfam" id="PF02836"/>
    </source>
</evidence>
<feature type="domain" description="Glycoside hydrolase family 2 catalytic" evidence="5">
    <location>
        <begin position="324"/>
        <end position="469"/>
    </location>
</feature>
<dbReference type="PANTHER" id="PTHR42732">
    <property type="entry name" value="BETA-GALACTOSIDASE"/>
    <property type="match status" value="1"/>
</dbReference>